<name>A0A6S7G4P7_PARCT</name>
<organism evidence="1 2">
    <name type="scientific">Paramuricea clavata</name>
    <name type="common">Red gorgonian</name>
    <name type="synonym">Violescent sea-whip</name>
    <dbReference type="NCBI Taxonomy" id="317549"/>
    <lineage>
        <taxon>Eukaryota</taxon>
        <taxon>Metazoa</taxon>
        <taxon>Cnidaria</taxon>
        <taxon>Anthozoa</taxon>
        <taxon>Octocorallia</taxon>
        <taxon>Malacalcyonacea</taxon>
        <taxon>Plexauridae</taxon>
        <taxon>Paramuricea</taxon>
    </lineage>
</organism>
<evidence type="ECO:0000313" key="1">
    <source>
        <dbReference type="EMBL" id="CAB3988044.1"/>
    </source>
</evidence>
<dbReference type="AlphaFoldDB" id="A0A6S7G4P7"/>
<dbReference type="Proteomes" id="UP001152795">
    <property type="component" value="Unassembled WGS sequence"/>
</dbReference>
<comment type="caution">
    <text evidence="1">The sequence shown here is derived from an EMBL/GenBank/DDBJ whole genome shotgun (WGS) entry which is preliminary data.</text>
</comment>
<keyword evidence="2" id="KW-1185">Reference proteome</keyword>
<accession>A0A6S7G4P7</accession>
<proteinExistence type="predicted"/>
<evidence type="ECO:0000313" key="2">
    <source>
        <dbReference type="Proteomes" id="UP001152795"/>
    </source>
</evidence>
<sequence>MEKEDYMQLIHGRGIKYNNSNLLYLPNKGKTTEERALDNVSPPTNLKPNYVPDKKVRRVGQLPPQVREARTSRVDSTVLRKIYG</sequence>
<dbReference type="EMBL" id="CACRXK020001271">
    <property type="protein sequence ID" value="CAB3988044.1"/>
    <property type="molecule type" value="Genomic_DNA"/>
</dbReference>
<gene>
    <name evidence="1" type="ORF">PACLA_8A015513</name>
</gene>
<protein>
    <submittedName>
        <fullName evidence="1">Uncharacterized protein</fullName>
    </submittedName>
</protein>
<reference evidence="1" key="1">
    <citation type="submission" date="2020-04" db="EMBL/GenBank/DDBJ databases">
        <authorList>
            <person name="Alioto T."/>
            <person name="Alioto T."/>
            <person name="Gomez Garrido J."/>
        </authorList>
    </citation>
    <scope>NUCLEOTIDE SEQUENCE</scope>
    <source>
        <strain evidence="1">A484AB</strain>
    </source>
</reference>